<dbReference type="EMBL" id="SHLC01000001">
    <property type="protein sequence ID" value="RZU64113.1"/>
    <property type="molecule type" value="Genomic_DNA"/>
</dbReference>
<dbReference type="AlphaFoldDB" id="A0A4Q8AJQ4"/>
<keyword evidence="2" id="KW-1133">Transmembrane helix</keyword>
<feature type="region of interest" description="Disordered" evidence="1">
    <location>
        <begin position="238"/>
        <end position="258"/>
    </location>
</feature>
<accession>A0A4Q8AJQ4</accession>
<proteinExistence type="predicted"/>
<reference evidence="3 4" key="1">
    <citation type="submission" date="2019-02" db="EMBL/GenBank/DDBJ databases">
        <title>Sequencing the genomes of 1000 actinobacteria strains.</title>
        <authorList>
            <person name="Klenk H.-P."/>
        </authorList>
    </citation>
    <scope>NUCLEOTIDE SEQUENCE [LARGE SCALE GENOMIC DNA]</scope>
    <source>
        <strain evidence="3 4">DSM 18319</strain>
    </source>
</reference>
<sequence>MLLRQIRPAVPERGSALVAVIGVMAIALILTAVVGGSLVSGMGFTSATRAGVQSQAAADAGIAAARAGLNTVGNCAAQPTPGRYVSTVEPKYTATLQYNAGAGWQNGCPTGATTQVRIVSKGTASAKGLVGRSSGDSSTVEAVVGWLTPGVAPSGIGMYLYKGGLFEANSNLDLSEIDGAGLMVKDGNLDCEKNNSKINGNVFVNGNLTFTGSCTVLGDAWVTGTATLGSGRIDGDLTAGSVSPTNPKATGQVGGRLNPPGAVAPVVPGWSEVTYKPGDWRDESGTPYEVKVLSGSACKFTNGQRIGGTIPGKPVILNALACSNGVEAGNNDDVVLTSDVVIFANKFTGNNAGSYTSSSTAVRRLWFITPDPVPTDGKPSCVSPADDFVVKNKLEIKAPVEAFLYTPCKFDAKNTFTWNGQLYSGEYSDVKNNSGFTFAQMGIAGVDLDTGSATTPVLQPKPGALVSNRDLAPVGP</sequence>
<dbReference type="Proteomes" id="UP000291483">
    <property type="component" value="Unassembled WGS sequence"/>
</dbReference>
<feature type="transmembrane region" description="Helical" evidence="2">
    <location>
        <begin position="16"/>
        <end position="39"/>
    </location>
</feature>
<comment type="caution">
    <text evidence="3">The sequence shown here is derived from an EMBL/GenBank/DDBJ whole genome shotgun (WGS) entry which is preliminary data.</text>
</comment>
<protein>
    <submittedName>
        <fullName evidence="3">Uncharacterized protein</fullName>
    </submittedName>
</protein>
<keyword evidence="4" id="KW-1185">Reference proteome</keyword>
<gene>
    <name evidence="3" type="ORF">EV379_0407</name>
</gene>
<evidence type="ECO:0000313" key="4">
    <source>
        <dbReference type="Proteomes" id="UP000291483"/>
    </source>
</evidence>
<keyword evidence="2" id="KW-0472">Membrane</keyword>
<evidence type="ECO:0000313" key="3">
    <source>
        <dbReference type="EMBL" id="RZU64113.1"/>
    </source>
</evidence>
<name>A0A4Q8AJQ4_9MICO</name>
<evidence type="ECO:0000256" key="2">
    <source>
        <dbReference type="SAM" id="Phobius"/>
    </source>
</evidence>
<keyword evidence="2" id="KW-0812">Transmembrane</keyword>
<evidence type="ECO:0000256" key="1">
    <source>
        <dbReference type="SAM" id="MobiDB-lite"/>
    </source>
</evidence>
<organism evidence="3 4">
    <name type="scientific">Microterricola gilva</name>
    <dbReference type="NCBI Taxonomy" id="393267"/>
    <lineage>
        <taxon>Bacteria</taxon>
        <taxon>Bacillati</taxon>
        <taxon>Actinomycetota</taxon>
        <taxon>Actinomycetes</taxon>
        <taxon>Micrococcales</taxon>
        <taxon>Microbacteriaceae</taxon>
        <taxon>Microterricola</taxon>
    </lineage>
</organism>
<feature type="compositionally biased region" description="Polar residues" evidence="1">
    <location>
        <begin position="240"/>
        <end position="249"/>
    </location>
</feature>